<evidence type="ECO:0000313" key="3">
    <source>
        <dbReference type="Proteomes" id="UP000008063"/>
    </source>
</evidence>
<dbReference type="InParanoid" id="F8Q8W9"/>
<sequence length="247" mass="27597">QNIIIFGGTGAGKSSLINLISGRNVAGTSGGAHGCTMESRSYDIQIGENNFQIFDTMGLNEPEIQGKGHLEAIAKAYDLIRRLENSGGIQLLVFCIRGGRITRTTQQNWRLFHDVLCDKKVPAVMVITGLELVDPMERWWTDNQRHFKPYGIAPVGQACVTAIPGLDGMYKEKYNSSKLKVRELLLRHCEDLGYNVGRHNWFVRVAKFIRSLSSHPPSRNDMQNALVKKCGLSKIDAARVVQKIEEK</sequence>
<keyword evidence="3" id="KW-1185">Reference proteome</keyword>
<gene>
    <name evidence="2" type="ORF">SERLA73DRAFT_61442</name>
</gene>
<feature type="non-terminal residue" evidence="2">
    <location>
        <position position="1"/>
    </location>
</feature>
<dbReference type="Pfam" id="PF01926">
    <property type="entry name" value="MMR_HSR1"/>
    <property type="match status" value="1"/>
</dbReference>
<dbReference type="InterPro" id="IPR027417">
    <property type="entry name" value="P-loop_NTPase"/>
</dbReference>
<dbReference type="GO" id="GO:0005525">
    <property type="term" value="F:GTP binding"/>
    <property type="evidence" value="ECO:0007669"/>
    <property type="project" value="InterPro"/>
</dbReference>
<protein>
    <recommendedName>
        <fullName evidence="1">G domain-containing protein</fullName>
    </recommendedName>
</protein>
<feature type="domain" description="G" evidence="1">
    <location>
        <begin position="3"/>
        <end position="107"/>
    </location>
</feature>
<dbReference type="OrthoDB" id="8954335at2759"/>
<dbReference type="Gene3D" id="3.40.50.300">
    <property type="entry name" value="P-loop containing nucleotide triphosphate hydrolases"/>
    <property type="match status" value="1"/>
</dbReference>
<dbReference type="OMA" id="WPANKEY"/>
<dbReference type="CDD" id="cd00882">
    <property type="entry name" value="Ras_like_GTPase"/>
    <property type="match status" value="1"/>
</dbReference>
<proteinExistence type="predicted"/>
<reference evidence="3" key="1">
    <citation type="journal article" date="2011" name="Science">
        <title>The plant cell wall-decomposing machinery underlies the functional diversity of forest fungi.</title>
        <authorList>
            <person name="Eastwood D.C."/>
            <person name="Floudas D."/>
            <person name="Binder M."/>
            <person name="Majcherczyk A."/>
            <person name="Schneider P."/>
            <person name="Aerts A."/>
            <person name="Asiegbu F.O."/>
            <person name="Baker S.E."/>
            <person name="Barry K."/>
            <person name="Bendiksby M."/>
            <person name="Blumentritt M."/>
            <person name="Coutinho P.M."/>
            <person name="Cullen D."/>
            <person name="de Vries R.P."/>
            <person name="Gathman A."/>
            <person name="Goodell B."/>
            <person name="Henrissat B."/>
            <person name="Ihrmark K."/>
            <person name="Kauserud H."/>
            <person name="Kohler A."/>
            <person name="LaButti K."/>
            <person name="Lapidus A."/>
            <person name="Lavin J.L."/>
            <person name="Lee Y.-H."/>
            <person name="Lindquist E."/>
            <person name="Lilly W."/>
            <person name="Lucas S."/>
            <person name="Morin E."/>
            <person name="Murat C."/>
            <person name="Oguiza J.A."/>
            <person name="Park J."/>
            <person name="Pisabarro A.G."/>
            <person name="Riley R."/>
            <person name="Rosling A."/>
            <person name="Salamov A."/>
            <person name="Schmidt O."/>
            <person name="Schmutz J."/>
            <person name="Skrede I."/>
            <person name="Stenlid J."/>
            <person name="Wiebenga A."/>
            <person name="Xie X."/>
            <person name="Kuees U."/>
            <person name="Hibbett D.S."/>
            <person name="Hoffmeister D."/>
            <person name="Hoegberg N."/>
            <person name="Martin F."/>
            <person name="Grigoriev I.V."/>
            <person name="Watkinson S.C."/>
        </authorList>
    </citation>
    <scope>NUCLEOTIDE SEQUENCE [LARGE SCALE GENOMIC DNA]</scope>
    <source>
        <strain evidence="3">strain S7.3</strain>
    </source>
</reference>
<dbReference type="STRING" id="936435.F8Q8W9"/>
<dbReference type="HOGENOM" id="CLU_050405_0_0_1"/>
<name>F8Q8W9_SERL3</name>
<dbReference type="InterPro" id="IPR006073">
    <property type="entry name" value="GTP-bd"/>
</dbReference>
<evidence type="ECO:0000259" key="1">
    <source>
        <dbReference type="Pfam" id="PF01926"/>
    </source>
</evidence>
<dbReference type="SUPFAM" id="SSF52540">
    <property type="entry name" value="P-loop containing nucleoside triphosphate hydrolases"/>
    <property type="match status" value="1"/>
</dbReference>
<dbReference type="AlphaFoldDB" id="F8Q8W9"/>
<evidence type="ECO:0000313" key="2">
    <source>
        <dbReference type="EMBL" id="EGN95024.1"/>
    </source>
</evidence>
<dbReference type="EMBL" id="GL945486">
    <property type="protein sequence ID" value="EGN95024.1"/>
    <property type="molecule type" value="Genomic_DNA"/>
</dbReference>
<accession>F8Q8W9</accession>
<dbReference type="Proteomes" id="UP000008063">
    <property type="component" value="Unassembled WGS sequence"/>
</dbReference>
<organism evidence="3">
    <name type="scientific">Serpula lacrymans var. lacrymans (strain S7.3)</name>
    <name type="common">Dry rot fungus</name>
    <dbReference type="NCBI Taxonomy" id="936435"/>
    <lineage>
        <taxon>Eukaryota</taxon>
        <taxon>Fungi</taxon>
        <taxon>Dikarya</taxon>
        <taxon>Basidiomycota</taxon>
        <taxon>Agaricomycotina</taxon>
        <taxon>Agaricomycetes</taxon>
        <taxon>Agaricomycetidae</taxon>
        <taxon>Boletales</taxon>
        <taxon>Coniophorineae</taxon>
        <taxon>Serpulaceae</taxon>
        <taxon>Serpula</taxon>
    </lineage>
</organism>